<dbReference type="InterPro" id="IPR000871">
    <property type="entry name" value="Beta-lactam_class-A"/>
</dbReference>
<dbReference type="PANTHER" id="PTHR35333:SF4">
    <property type="entry name" value="SLR0121 PROTEIN"/>
    <property type="match status" value="1"/>
</dbReference>
<dbReference type="EMBL" id="BRXS01000007">
    <property type="protein sequence ID" value="GLC28085.1"/>
    <property type="molecule type" value="Genomic_DNA"/>
</dbReference>
<sequence>MLRRMRPPTIALLLLTIGTAAPRLEPRPVTPVTRATIRAAARRPAPLDSLRMALEARIAALRARVPTVVVAVAVRDLAPGGGSLDLAGDSVFHAASTMKLPVMIELFRSADRGALSLDQEILLVNQFASVADGSPYALDAGDDSDSSAYALVGRRVAVRELVRRMIVRSSNLATNAVIALADPVRTTATARALGASRMEVRRGVEDNVAFRAGIINTTTAPDLAALLVALQQGRAASPAGTRAMLDILAAQEHNGEIPAGLPPGTRVAHKTGSITGVLHDAALVYPPDRPPYVLVVLTRGIAEEVVARAAIVDVARLVHAALRPDARAAR</sequence>
<dbReference type="Gene3D" id="3.40.710.10">
    <property type="entry name" value="DD-peptidase/beta-lactamase superfamily"/>
    <property type="match status" value="1"/>
</dbReference>
<reference evidence="3" key="1">
    <citation type="submission" date="2022-08" db="EMBL/GenBank/DDBJ databases">
        <title>Draft genome sequencing of Roseisolibacter agri AW1220.</title>
        <authorList>
            <person name="Tobiishi Y."/>
            <person name="Tonouchi A."/>
        </authorList>
    </citation>
    <scope>NUCLEOTIDE SEQUENCE</scope>
    <source>
        <strain evidence="3">AW1220</strain>
    </source>
</reference>
<dbReference type="GO" id="GO:0008800">
    <property type="term" value="F:beta-lactamase activity"/>
    <property type="evidence" value="ECO:0007669"/>
    <property type="project" value="UniProtKB-EC"/>
</dbReference>
<keyword evidence="4" id="KW-1185">Reference proteome</keyword>
<dbReference type="InterPro" id="IPR012338">
    <property type="entry name" value="Beta-lactam/transpept-like"/>
</dbReference>
<organism evidence="3 4">
    <name type="scientific">Roseisolibacter agri</name>
    <dbReference type="NCBI Taxonomy" id="2014610"/>
    <lineage>
        <taxon>Bacteria</taxon>
        <taxon>Pseudomonadati</taxon>
        <taxon>Gemmatimonadota</taxon>
        <taxon>Gemmatimonadia</taxon>
        <taxon>Gemmatimonadales</taxon>
        <taxon>Gemmatimonadaceae</taxon>
        <taxon>Roseisolibacter</taxon>
    </lineage>
</organism>
<proteinExistence type="predicted"/>
<dbReference type="Proteomes" id="UP001161325">
    <property type="component" value="Unassembled WGS sequence"/>
</dbReference>
<evidence type="ECO:0000259" key="2">
    <source>
        <dbReference type="Pfam" id="PF13354"/>
    </source>
</evidence>
<accession>A0AA37Q7N7</accession>
<evidence type="ECO:0000313" key="3">
    <source>
        <dbReference type="EMBL" id="GLC28085.1"/>
    </source>
</evidence>
<protein>
    <recommendedName>
        <fullName evidence="2">Beta-lactamase class A catalytic domain-containing protein</fullName>
    </recommendedName>
</protein>
<gene>
    <name evidence="3" type="ORF">rosag_45980</name>
</gene>
<comment type="caution">
    <text evidence="3">The sequence shown here is derived from an EMBL/GenBank/DDBJ whole genome shotgun (WGS) entry which is preliminary data.</text>
</comment>
<dbReference type="Pfam" id="PF13354">
    <property type="entry name" value="Beta-lactamase2"/>
    <property type="match status" value="1"/>
</dbReference>
<comment type="catalytic activity">
    <reaction evidence="1">
        <text>a beta-lactam + H2O = a substituted beta-amino acid</text>
        <dbReference type="Rhea" id="RHEA:20401"/>
        <dbReference type="ChEBI" id="CHEBI:15377"/>
        <dbReference type="ChEBI" id="CHEBI:35627"/>
        <dbReference type="ChEBI" id="CHEBI:140347"/>
        <dbReference type="EC" id="3.5.2.6"/>
    </reaction>
</comment>
<dbReference type="GO" id="GO:0030655">
    <property type="term" value="P:beta-lactam antibiotic catabolic process"/>
    <property type="evidence" value="ECO:0007669"/>
    <property type="project" value="InterPro"/>
</dbReference>
<name>A0AA37Q7N7_9BACT</name>
<dbReference type="GO" id="GO:0046677">
    <property type="term" value="P:response to antibiotic"/>
    <property type="evidence" value="ECO:0007669"/>
    <property type="project" value="InterPro"/>
</dbReference>
<evidence type="ECO:0000256" key="1">
    <source>
        <dbReference type="ARBA" id="ARBA00001526"/>
    </source>
</evidence>
<dbReference type="AlphaFoldDB" id="A0AA37Q7N7"/>
<feature type="domain" description="Beta-lactamase class A catalytic" evidence="2">
    <location>
        <begin position="72"/>
        <end position="298"/>
    </location>
</feature>
<dbReference type="PANTHER" id="PTHR35333">
    <property type="entry name" value="BETA-LACTAMASE"/>
    <property type="match status" value="1"/>
</dbReference>
<dbReference type="InterPro" id="IPR045155">
    <property type="entry name" value="Beta-lactam_cat"/>
</dbReference>
<evidence type="ECO:0000313" key="4">
    <source>
        <dbReference type="Proteomes" id="UP001161325"/>
    </source>
</evidence>
<dbReference type="SUPFAM" id="SSF56601">
    <property type="entry name" value="beta-lactamase/transpeptidase-like"/>
    <property type="match status" value="1"/>
</dbReference>